<evidence type="ECO:0000256" key="3">
    <source>
        <dbReference type="ARBA" id="ARBA00022679"/>
    </source>
</evidence>
<dbReference type="PANTHER" id="PTHR10434:SF64">
    <property type="entry name" value="1-ACYL-SN-GLYCEROL-3-PHOSPHATE ACYLTRANSFERASE-RELATED"/>
    <property type="match status" value="1"/>
</dbReference>
<feature type="domain" description="Phospholipid/glycerol acyltransferase" evidence="6">
    <location>
        <begin position="61"/>
        <end position="176"/>
    </location>
</feature>
<keyword evidence="2" id="KW-0444">Lipid biosynthesis</keyword>
<name>A0A380TJM7_9ZZZZ</name>
<dbReference type="GO" id="GO:0003841">
    <property type="term" value="F:1-acylglycerol-3-phosphate O-acyltransferase activity"/>
    <property type="evidence" value="ECO:0007669"/>
    <property type="project" value="TreeGrafter"/>
</dbReference>
<keyword evidence="4" id="KW-0443">Lipid metabolism</keyword>
<keyword evidence="5 7" id="KW-0012">Acyltransferase</keyword>
<organism evidence="7">
    <name type="scientific">metagenome</name>
    <dbReference type="NCBI Taxonomy" id="256318"/>
    <lineage>
        <taxon>unclassified sequences</taxon>
        <taxon>metagenomes</taxon>
    </lineage>
</organism>
<dbReference type="SMART" id="SM00563">
    <property type="entry name" value="PlsC"/>
    <property type="match status" value="1"/>
</dbReference>
<gene>
    <name evidence="7" type="ORF">DF3PB_720003</name>
</gene>
<dbReference type="CDD" id="cd07989">
    <property type="entry name" value="LPLAT_AGPAT-like"/>
    <property type="match status" value="1"/>
</dbReference>
<keyword evidence="3 7" id="KW-0808">Transferase</keyword>
<proteinExistence type="predicted"/>
<sequence>MVGRIVVLIIVLAVQVPLYVLSVGPARRLRLAQQFFFCRQVLRLTGLSVRVLGQPSAEGPVLYASNHVSYLDIPVLNALLDASFISKAEVKGWPLIGFIGRLTGTVFIRRHAAGAKRQRDEIADRLAQGDSLILFPEGTSTNGAGVAPFRSSLFGVIDQAEASAHLLIQPVSITYTRCADGTPLEGPARALYAWFDDAVLLPHFKRVLGMRGAEVVVTFHEPLRAADHSDRKHVTQLVRNAVIAGVAAAQAEAGLRDGLAASAGLSAALPAASAAERR</sequence>
<dbReference type="Pfam" id="PF01553">
    <property type="entry name" value="Acyltransferase"/>
    <property type="match status" value="1"/>
</dbReference>
<comment type="pathway">
    <text evidence="1">Lipid metabolism.</text>
</comment>
<reference evidence="7" key="1">
    <citation type="submission" date="2018-07" db="EMBL/GenBank/DDBJ databases">
        <authorList>
            <person name="Quirk P.G."/>
            <person name="Krulwich T.A."/>
        </authorList>
    </citation>
    <scope>NUCLEOTIDE SEQUENCE</scope>
</reference>
<evidence type="ECO:0000259" key="6">
    <source>
        <dbReference type="SMART" id="SM00563"/>
    </source>
</evidence>
<dbReference type="SUPFAM" id="SSF69593">
    <property type="entry name" value="Glycerol-3-phosphate (1)-acyltransferase"/>
    <property type="match status" value="1"/>
</dbReference>
<evidence type="ECO:0000256" key="1">
    <source>
        <dbReference type="ARBA" id="ARBA00005189"/>
    </source>
</evidence>
<evidence type="ECO:0000256" key="4">
    <source>
        <dbReference type="ARBA" id="ARBA00023098"/>
    </source>
</evidence>
<protein>
    <submittedName>
        <fullName evidence="7">Putative acyltransferase</fullName>
        <ecNumber evidence="7">2.3.1.-</ecNumber>
    </submittedName>
</protein>
<evidence type="ECO:0000313" key="7">
    <source>
        <dbReference type="EMBL" id="SUS08526.1"/>
    </source>
</evidence>
<dbReference type="GO" id="GO:0006654">
    <property type="term" value="P:phosphatidic acid biosynthetic process"/>
    <property type="evidence" value="ECO:0007669"/>
    <property type="project" value="TreeGrafter"/>
</dbReference>
<dbReference type="EC" id="2.3.1.-" evidence="7"/>
<evidence type="ECO:0000256" key="2">
    <source>
        <dbReference type="ARBA" id="ARBA00022516"/>
    </source>
</evidence>
<dbReference type="PANTHER" id="PTHR10434">
    <property type="entry name" value="1-ACYL-SN-GLYCEROL-3-PHOSPHATE ACYLTRANSFERASE"/>
    <property type="match status" value="1"/>
</dbReference>
<dbReference type="EMBL" id="UIDG01000626">
    <property type="protein sequence ID" value="SUS08526.1"/>
    <property type="molecule type" value="Genomic_DNA"/>
</dbReference>
<dbReference type="AlphaFoldDB" id="A0A380TJM7"/>
<dbReference type="InterPro" id="IPR002123">
    <property type="entry name" value="Plipid/glycerol_acylTrfase"/>
</dbReference>
<accession>A0A380TJM7</accession>
<evidence type="ECO:0000256" key="5">
    <source>
        <dbReference type="ARBA" id="ARBA00023315"/>
    </source>
</evidence>